<keyword evidence="10 14" id="KW-0175">Coiled coil</keyword>
<feature type="compositionally biased region" description="Basic and acidic residues" evidence="15">
    <location>
        <begin position="1652"/>
        <end position="1661"/>
    </location>
</feature>
<feature type="compositionally biased region" description="Acidic residues" evidence="15">
    <location>
        <begin position="1383"/>
        <end position="1395"/>
    </location>
</feature>
<feature type="transmembrane region" description="Helical" evidence="16">
    <location>
        <begin position="365"/>
        <end position="386"/>
    </location>
</feature>
<dbReference type="EMBL" id="KN846952">
    <property type="protein sequence ID" value="KIV82851.1"/>
    <property type="molecule type" value="Genomic_DNA"/>
</dbReference>
<keyword evidence="6 19" id="KW-0808">Transferase</keyword>
<dbReference type="HOGENOM" id="CLU_002631_2_0_1"/>
<dbReference type="PROSITE" id="PS50827">
    <property type="entry name" value="DDT"/>
    <property type="match status" value="1"/>
</dbReference>
<evidence type="ECO:0000256" key="13">
    <source>
        <dbReference type="PROSITE-ProRule" id="PRU00475"/>
    </source>
</evidence>
<evidence type="ECO:0000256" key="12">
    <source>
        <dbReference type="ARBA" id="ARBA00023242"/>
    </source>
</evidence>
<organism evidence="19 20">
    <name type="scientific">Exophiala sideris</name>
    <dbReference type="NCBI Taxonomy" id="1016849"/>
    <lineage>
        <taxon>Eukaryota</taxon>
        <taxon>Fungi</taxon>
        <taxon>Dikarya</taxon>
        <taxon>Ascomycota</taxon>
        <taxon>Pezizomycotina</taxon>
        <taxon>Eurotiomycetes</taxon>
        <taxon>Chaetothyriomycetidae</taxon>
        <taxon>Chaetothyriales</taxon>
        <taxon>Herpotrichiellaceae</taxon>
        <taxon>Exophiala</taxon>
    </lineage>
</organism>
<comment type="subcellular location">
    <subcellularLocation>
        <location evidence="2">Endoplasmic reticulum membrane</location>
        <topology evidence="2">Multi-pass membrane protein</topology>
    </subcellularLocation>
    <subcellularLocation>
        <location evidence="1 13">Nucleus</location>
    </subcellularLocation>
</comment>
<dbReference type="InterPro" id="IPR028942">
    <property type="entry name" value="WHIM1_dom"/>
</dbReference>
<dbReference type="Pfam" id="PF10537">
    <property type="entry name" value="WAC_Acf1_DNA_bd"/>
    <property type="match status" value="1"/>
</dbReference>
<feature type="transmembrane region" description="Helical" evidence="16">
    <location>
        <begin position="443"/>
        <end position="463"/>
    </location>
</feature>
<feature type="transmembrane region" description="Helical" evidence="16">
    <location>
        <begin position="504"/>
        <end position="528"/>
    </location>
</feature>
<feature type="coiled-coil region" evidence="14">
    <location>
        <begin position="1322"/>
        <end position="1353"/>
    </location>
</feature>
<dbReference type="InterPro" id="IPR028941">
    <property type="entry name" value="WHIM2_dom"/>
</dbReference>
<feature type="region of interest" description="Disordered" evidence="15">
    <location>
        <begin position="15"/>
        <end position="34"/>
    </location>
</feature>
<evidence type="ECO:0000256" key="4">
    <source>
        <dbReference type="ARBA" id="ARBA00008715"/>
    </source>
</evidence>
<evidence type="ECO:0000256" key="3">
    <source>
        <dbReference type="ARBA" id="ARBA00004922"/>
    </source>
</evidence>
<evidence type="ECO:0000256" key="9">
    <source>
        <dbReference type="ARBA" id="ARBA00022989"/>
    </source>
</evidence>
<feature type="transmembrane region" description="Helical" evidence="16">
    <location>
        <begin position="577"/>
        <end position="598"/>
    </location>
</feature>
<keyword evidence="5" id="KW-0328">Glycosyltransferase</keyword>
<feature type="region of interest" description="Disordered" evidence="15">
    <location>
        <begin position="1355"/>
        <end position="1434"/>
    </location>
</feature>
<dbReference type="GO" id="GO:0005634">
    <property type="term" value="C:nucleus"/>
    <property type="evidence" value="ECO:0007669"/>
    <property type="project" value="UniProtKB-SubCell"/>
</dbReference>
<evidence type="ECO:0000256" key="8">
    <source>
        <dbReference type="ARBA" id="ARBA00022824"/>
    </source>
</evidence>
<evidence type="ECO:0000256" key="16">
    <source>
        <dbReference type="SAM" id="Phobius"/>
    </source>
</evidence>
<keyword evidence="7 16" id="KW-0812">Transmembrane</keyword>
<evidence type="ECO:0000256" key="7">
    <source>
        <dbReference type="ARBA" id="ARBA00022692"/>
    </source>
</evidence>
<feature type="domain" description="WAC" evidence="18">
    <location>
        <begin position="695"/>
        <end position="803"/>
    </location>
</feature>
<dbReference type="GO" id="GO:0000785">
    <property type="term" value="C:chromatin"/>
    <property type="evidence" value="ECO:0007669"/>
    <property type="project" value="UniProtKB-ARBA"/>
</dbReference>
<evidence type="ECO:0000256" key="10">
    <source>
        <dbReference type="ARBA" id="ARBA00023054"/>
    </source>
</evidence>
<keyword evidence="11 16" id="KW-0472">Membrane</keyword>
<feature type="compositionally biased region" description="Basic and acidic residues" evidence="15">
    <location>
        <begin position="1403"/>
        <end position="1434"/>
    </location>
</feature>
<comment type="pathway">
    <text evidence="3">Protein modification; protein glycosylation.</text>
</comment>
<evidence type="ECO:0000313" key="19">
    <source>
        <dbReference type="EMBL" id="KIV82851.1"/>
    </source>
</evidence>
<evidence type="ECO:0000256" key="6">
    <source>
        <dbReference type="ARBA" id="ARBA00022679"/>
    </source>
</evidence>
<dbReference type="PANTHER" id="PTHR32075">
    <property type="entry name" value="ISWI CHROMATIN-REMODELING COMPLEX SUBUNIT YPL216W-RELATED"/>
    <property type="match status" value="1"/>
</dbReference>
<dbReference type="PANTHER" id="PTHR32075:SF6">
    <property type="entry name" value="ISWI CHROMATIN-REMODELING COMPLEX SUBUNIT YPL216W-RELATED"/>
    <property type="match status" value="1"/>
</dbReference>
<comment type="similarity">
    <text evidence="4">Belongs to the ALG6/ALG8 glucosyltransferase family.</text>
</comment>
<dbReference type="GO" id="GO:0005789">
    <property type="term" value="C:endoplasmic reticulum membrane"/>
    <property type="evidence" value="ECO:0007669"/>
    <property type="project" value="UniProtKB-SubCell"/>
</dbReference>
<keyword evidence="12 13" id="KW-0539">Nucleus</keyword>
<feature type="compositionally biased region" description="Acidic residues" evidence="15">
    <location>
        <begin position="1167"/>
        <end position="1177"/>
    </location>
</feature>
<dbReference type="STRING" id="1016849.A0A0D1X584"/>
<feature type="region of interest" description="Disordered" evidence="15">
    <location>
        <begin position="1156"/>
        <end position="1217"/>
    </location>
</feature>
<reference evidence="19 20" key="1">
    <citation type="submission" date="2015-01" db="EMBL/GenBank/DDBJ databases">
        <title>The Genome Sequence of Exophiala sideris CBS121828.</title>
        <authorList>
            <consortium name="The Broad Institute Genomics Platform"/>
            <person name="Cuomo C."/>
            <person name="de Hoog S."/>
            <person name="Gorbushina A."/>
            <person name="Stielow B."/>
            <person name="Teixiera M."/>
            <person name="Abouelleil A."/>
            <person name="Chapman S.B."/>
            <person name="Priest M."/>
            <person name="Young S.K."/>
            <person name="Wortman J."/>
            <person name="Nusbaum C."/>
            <person name="Birren B."/>
        </authorList>
    </citation>
    <scope>NUCLEOTIDE SEQUENCE [LARGE SCALE GENOMIC DNA]</scope>
    <source>
        <strain evidence="19 20">CBS 121828</strain>
    </source>
</reference>
<protein>
    <submittedName>
        <fullName evidence="19">Dolichyl pyrophosphate Glc1Man9GlcNAc2 alpha-1,3-glucosyltransferase</fullName>
    </submittedName>
</protein>
<dbReference type="Pfam" id="PF15612">
    <property type="entry name" value="WHIM1"/>
    <property type="match status" value="1"/>
</dbReference>
<dbReference type="InterPro" id="IPR004856">
    <property type="entry name" value="Glyco_trans_ALG6/ALG8"/>
</dbReference>
<name>A0A0D1X584_9EURO</name>
<dbReference type="GO" id="GO:0016758">
    <property type="term" value="F:hexosyltransferase activity"/>
    <property type="evidence" value="ECO:0007669"/>
    <property type="project" value="InterPro"/>
</dbReference>
<feature type="transmembrane region" description="Helical" evidence="16">
    <location>
        <begin position="255"/>
        <end position="274"/>
    </location>
</feature>
<feature type="region of interest" description="Disordered" evidence="15">
    <location>
        <begin position="944"/>
        <end position="964"/>
    </location>
</feature>
<feature type="region of interest" description="Disordered" evidence="15">
    <location>
        <begin position="1612"/>
        <end position="1700"/>
    </location>
</feature>
<sequence length="1700" mass="194497">MAAVVSVTTNRFRDKTPITPEQRPAKSTKQPGSDQWPSLFQTAVVATALKVLMFPAYKSTDFEVHRNWLAITHSLPVKQWYYEATSEWTLDYPPAFAVFEWLLSQPASLIDSAMLQVKNLNYDSWATVSFQRGSVIATELLLVYALHKYTETSPLSTRRQSHAVALSILLSPGLLIIDHIHFQYNGFLYGVLLLSIVLARKESTMLYSGILFAVLLCLKHIYLYLAPAYFVYLLRVYCLQPKNMLQPRFANITKLGISIVGIFAAAFGPFAAWGQLEQLKSRLFPFARGLCHAYWAPNVWAVYSFIDRLLIIAAPYLRLDIDQSAVNSVTRGLVGDTSFAALPDISARTCFALTLSFQIIALTKLWLVPTWDAFVGAITLCGYASFLFGWHVHEKAILLVIIPFSLLAVKDRSHLASFRPLAVAGHVSLFPLLFTAAEFPIKVAYTISWLIIFLYAFDQLAPAPSRRRFFLLDRFGVLYIAISIPLMAYCSLLHGMVFGDRYEFLPLMFISTYSAIGVLGSWLGFMVLNRSANGFYDATSKCLRRVWRAMYRRDARHFYHGYGKHCREWNKIDHKVLWVPLTPLILMLPTSSTSASIISPVQILTLPYKTTRGIIRLHPASIAHSGTPTGSSPHTKSYYAVAVSLNPSRTLPLLPPSQTRDSPQGSLDRSLARMVLFKRKPVRYLPHPYIDDQECDVWVISESNEVFTSYDAYLERMDFFKSKKFTCEVTGRSGLNFFDALRSEQAGSREIDEAFPQALREPVLRRVQFSTTSRVDNLVEEVFNEFKNDFYPGELVTVILDDSSRLNGRVRDKAKFAEIRRPDGVVARNAFSRYFVRLIDRPDEEALVDDQHIARDRKIFTKQMLRSFIKNAVTREGWIGAPWLVKPEIAERFRIDTNVPPHLQYSSKVAAKKAEKKHASVEQQQDGMFGIWQPHRLPDLQPALKSRKGQQHQQQQPAQMDSPMGMYPDYPHMHVMPDPGLLPRSWDYMQPPPPPPPGYDSYYQGYPNQHMPPNGHYYPPQAPPQPVPQKQVAVEIPPTPPPPIKYPIDDLDVEPVRDGTHRPALKFVAEEQCLDDKSVDDVIPGLREETVGLLLEIWNTLNVYCQVLKLDSFTFDDFVEAMLFSSVEADCELLIEVHCAVLKQLVHSEHNNEGAIQISLPDLPHSDDEEEESEEEESKLPTPTPEPEYPAKRTRSSLNKVKFADEQPEPVKEEEVDTVPHRAAEMLGEYSWIDRLRKRDLIDGGWELVMVGLLHQLAGRDRLTDRCNRILRHLAPLDAEPTIETARIQYATMDINLRADALQMICQLFLETKTVKDFLEEMSNTMTQYRKLKIEHQRARKEALTKLKELQVERRVLAPEPEKSPTPVPELEEAMEAEKAEEGDISIPDSEDEELMVTRSLRRGNDRAAERKRKREQEQERREKAAEAKQNKGSKEYQKVLKQIEKEREKVQAAEDAILVVDNDLREADCPRTRVLGKDRFCNRYWWFERNAMPHGGLPDSSTAKAEYANGRLWVQGPDDMEREGFIELSEPDKNAYYRRFQMTPAERKAMEEGPTTLMKAKQWGFYDTAEELDMLIGWLDSRGYRELKLQKELTMQRDVIIKHMEKRAAYLAPREESEEPPTRMSTRTKTHLSDKTHRCLRWRNTSAIAELGHRHVDPPPKPRPRGKKNASLEETKSSGPPALNRQGKPATRQGARYNF</sequence>
<feature type="transmembrane region" description="Helical" evidence="16">
    <location>
        <begin position="204"/>
        <end position="234"/>
    </location>
</feature>
<accession>A0A0D1X584</accession>
<evidence type="ECO:0000256" key="2">
    <source>
        <dbReference type="ARBA" id="ARBA00004477"/>
    </source>
</evidence>
<dbReference type="Pfam" id="PF03155">
    <property type="entry name" value="Alg6_Alg8"/>
    <property type="match status" value="1"/>
</dbReference>
<feature type="transmembrane region" description="Helical" evidence="16">
    <location>
        <begin position="475"/>
        <end position="498"/>
    </location>
</feature>
<feature type="compositionally biased region" description="Polar residues" evidence="15">
    <location>
        <begin position="25"/>
        <end position="34"/>
    </location>
</feature>
<evidence type="ECO:0000259" key="17">
    <source>
        <dbReference type="PROSITE" id="PS50827"/>
    </source>
</evidence>
<keyword evidence="8" id="KW-0256">Endoplasmic reticulum</keyword>
<evidence type="ECO:0000313" key="20">
    <source>
        <dbReference type="Proteomes" id="UP000053599"/>
    </source>
</evidence>
<evidence type="ECO:0000256" key="1">
    <source>
        <dbReference type="ARBA" id="ARBA00004123"/>
    </source>
</evidence>
<dbReference type="UniPathway" id="UPA00378"/>
<feature type="domain" description="DDT" evidence="17">
    <location>
        <begin position="1088"/>
        <end position="1151"/>
    </location>
</feature>
<evidence type="ECO:0000259" key="18">
    <source>
        <dbReference type="PROSITE" id="PS51136"/>
    </source>
</evidence>
<dbReference type="InterPro" id="IPR013136">
    <property type="entry name" value="WSTF_Acf1_Cbp146"/>
</dbReference>
<dbReference type="OrthoDB" id="332390at2759"/>
<dbReference type="PROSITE" id="PS51136">
    <property type="entry name" value="WAC"/>
    <property type="match status" value="1"/>
</dbReference>
<evidence type="ECO:0000256" key="11">
    <source>
        <dbReference type="ARBA" id="ARBA00023136"/>
    </source>
</evidence>
<evidence type="ECO:0000256" key="5">
    <source>
        <dbReference type="ARBA" id="ARBA00022676"/>
    </source>
</evidence>
<evidence type="ECO:0000256" key="14">
    <source>
        <dbReference type="SAM" id="Coils"/>
    </source>
</evidence>
<dbReference type="Pfam" id="PF02791">
    <property type="entry name" value="DDT"/>
    <property type="match status" value="1"/>
</dbReference>
<dbReference type="Pfam" id="PF15613">
    <property type="entry name" value="WSD"/>
    <property type="match status" value="1"/>
</dbReference>
<dbReference type="GO" id="GO:0000781">
    <property type="term" value="C:chromosome, telomeric region"/>
    <property type="evidence" value="ECO:0007669"/>
    <property type="project" value="GOC"/>
</dbReference>
<dbReference type="GO" id="GO:0031509">
    <property type="term" value="P:subtelomeric heterochromatin formation"/>
    <property type="evidence" value="ECO:0007669"/>
    <property type="project" value="TreeGrafter"/>
</dbReference>
<keyword evidence="9 16" id="KW-1133">Transmembrane helix</keyword>
<proteinExistence type="inferred from homology"/>
<evidence type="ECO:0000256" key="15">
    <source>
        <dbReference type="SAM" id="MobiDB-lite"/>
    </source>
</evidence>
<dbReference type="InterPro" id="IPR018501">
    <property type="entry name" value="DDT_dom"/>
</dbReference>
<feature type="compositionally biased region" description="Basic and acidic residues" evidence="15">
    <location>
        <begin position="1202"/>
        <end position="1217"/>
    </location>
</feature>
<dbReference type="Proteomes" id="UP000053599">
    <property type="component" value="Unassembled WGS sequence"/>
</dbReference>
<gene>
    <name evidence="19" type="ORF">PV11_04921</name>
</gene>